<dbReference type="OrthoDB" id="9806939at2"/>
<dbReference type="Gene3D" id="1.10.287.470">
    <property type="entry name" value="Helix hairpin bin"/>
    <property type="match status" value="1"/>
</dbReference>
<dbReference type="Gene3D" id="2.40.50.100">
    <property type="match status" value="1"/>
</dbReference>
<keyword evidence="7" id="KW-1185">Reference proteome</keyword>
<proteinExistence type="inferred from homology"/>
<feature type="signal peptide" evidence="3">
    <location>
        <begin position="1"/>
        <end position="18"/>
    </location>
</feature>
<organism evidence="6 7">
    <name type="scientific">Sulfuritalea hydrogenivorans sk43H</name>
    <dbReference type="NCBI Taxonomy" id="1223802"/>
    <lineage>
        <taxon>Bacteria</taxon>
        <taxon>Pseudomonadati</taxon>
        <taxon>Pseudomonadota</taxon>
        <taxon>Betaproteobacteria</taxon>
        <taxon>Nitrosomonadales</taxon>
        <taxon>Sterolibacteriaceae</taxon>
        <taxon>Sulfuritalea</taxon>
    </lineage>
</organism>
<dbReference type="InterPro" id="IPR051909">
    <property type="entry name" value="MFP_Cation_Efflux"/>
</dbReference>
<dbReference type="GO" id="GO:0046914">
    <property type="term" value="F:transition metal ion binding"/>
    <property type="evidence" value="ECO:0007669"/>
    <property type="project" value="TreeGrafter"/>
</dbReference>
<dbReference type="NCBIfam" id="TIGR01730">
    <property type="entry name" value="RND_mfp"/>
    <property type="match status" value="1"/>
</dbReference>
<dbReference type="KEGG" id="shd:SUTH_03432"/>
<accession>W0SJC4</accession>
<dbReference type="GO" id="GO:0022857">
    <property type="term" value="F:transmembrane transporter activity"/>
    <property type="evidence" value="ECO:0007669"/>
    <property type="project" value="InterPro"/>
</dbReference>
<evidence type="ECO:0000256" key="2">
    <source>
        <dbReference type="ARBA" id="ARBA00022448"/>
    </source>
</evidence>
<dbReference type="Proteomes" id="UP000031637">
    <property type="component" value="Chromosome"/>
</dbReference>
<dbReference type="Pfam" id="PF25954">
    <property type="entry name" value="Beta-barrel_RND_2"/>
    <property type="match status" value="1"/>
</dbReference>
<evidence type="ECO:0000256" key="1">
    <source>
        <dbReference type="ARBA" id="ARBA00009477"/>
    </source>
</evidence>
<dbReference type="GO" id="GO:0030288">
    <property type="term" value="C:outer membrane-bounded periplasmic space"/>
    <property type="evidence" value="ECO:0007669"/>
    <property type="project" value="TreeGrafter"/>
</dbReference>
<dbReference type="Pfam" id="PF25973">
    <property type="entry name" value="BSH_CzcB"/>
    <property type="match status" value="1"/>
</dbReference>
<dbReference type="HOGENOM" id="CLU_018816_13_0_4"/>
<dbReference type="InterPro" id="IPR058792">
    <property type="entry name" value="Beta-barrel_RND_2"/>
</dbReference>
<evidence type="ECO:0000313" key="6">
    <source>
        <dbReference type="EMBL" id="BAO31202.1"/>
    </source>
</evidence>
<comment type="similarity">
    <text evidence="1">Belongs to the membrane fusion protein (MFP) (TC 8.A.1) family.</text>
</comment>
<dbReference type="GO" id="GO:0015679">
    <property type="term" value="P:plasma membrane copper ion transport"/>
    <property type="evidence" value="ECO:0007669"/>
    <property type="project" value="TreeGrafter"/>
</dbReference>
<evidence type="ECO:0000259" key="5">
    <source>
        <dbReference type="Pfam" id="PF25973"/>
    </source>
</evidence>
<dbReference type="SUPFAM" id="SSF111369">
    <property type="entry name" value="HlyD-like secretion proteins"/>
    <property type="match status" value="1"/>
</dbReference>
<sequence>MRRLLSIPLLLLPLFAAADEIRLSPAQVRQAGILTATLAEQKSFANLRLPAQVIVPPGQVEVVAAAVPAMVAAVKVAYGDTVKKGQPLLRLQGGTLLELQRDHLNAIAQAQLAAENRRRDEALFADGIIAQSRLSATLAGERQAVALAAEKQRAMQLAGMAGSAKEVTGIAELRAPFDGVVLEANVQPGQRVDAMTPLLKLGRLAPLWLEIQAAPAQAAGIAAGDTVNIPGCTQAGRVTLVAPQMQAASQSLLIRAELRKPEACIRPFQYVQAEIRPARQLDEKTWRLPAAALVRHEGQVWIFVEAAGGFRPVPVKLLDETSDTALLTADLAGDTRFAIKGASTLKASWLGLGGNQ</sequence>
<name>W0SJC4_9PROT</name>
<keyword evidence="2" id="KW-0813">Transport</keyword>
<dbReference type="Gene3D" id="2.40.30.170">
    <property type="match status" value="1"/>
</dbReference>
<reference evidence="6 7" key="1">
    <citation type="journal article" date="2014" name="Syst. Appl. Microbiol.">
        <title>Complete genomes of freshwater sulfur oxidizers Sulfuricella denitrificans skB26 and Sulfuritalea hydrogenivorans sk43H: genetic insights into the sulfur oxidation pathway of betaproteobacteria.</title>
        <authorList>
            <person name="Watanabe T."/>
            <person name="Kojima H."/>
            <person name="Fukui M."/>
        </authorList>
    </citation>
    <scope>NUCLEOTIDE SEQUENCE [LARGE SCALE GENOMIC DNA]</scope>
    <source>
        <strain evidence="6">DSM22779</strain>
    </source>
</reference>
<evidence type="ECO:0000256" key="3">
    <source>
        <dbReference type="SAM" id="SignalP"/>
    </source>
</evidence>
<dbReference type="PANTHER" id="PTHR30097">
    <property type="entry name" value="CATION EFFLUX SYSTEM PROTEIN CUSB"/>
    <property type="match status" value="1"/>
</dbReference>
<evidence type="ECO:0000313" key="7">
    <source>
        <dbReference type="Proteomes" id="UP000031637"/>
    </source>
</evidence>
<feature type="domain" description="CzcB-like barrel-sandwich hybrid" evidence="5">
    <location>
        <begin position="60"/>
        <end position="199"/>
    </location>
</feature>
<gene>
    <name evidence="6" type="ORF">SUTH_03432</name>
</gene>
<dbReference type="STRING" id="1223802.SUTH_03432"/>
<dbReference type="GO" id="GO:0060003">
    <property type="term" value="P:copper ion export"/>
    <property type="evidence" value="ECO:0007669"/>
    <property type="project" value="TreeGrafter"/>
</dbReference>
<feature type="domain" description="CusB-like beta-barrel" evidence="4">
    <location>
        <begin position="206"/>
        <end position="277"/>
    </location>
</feature>
<dbReference type="AlphaFoldDB" id="W0SJC4"/>
<dbReference type="InterPro" id="IPR058647">
    <property type="entry name" value="BSH_CzcB-like"/>
</dbReference>
<dbReference type="GO" id="GO:0016020">
    <property type="term" value="C:membrane"/>
    <property type="evidence" value="ECO:0007669"/>
    <property type="project" value="InterPro"/>
</dbReference>
<protein>
    <submittedName>
        <fullName evidence="6">Efflux transporter, RND family, MFP subunit</fullName>
    </submittedName>
</protein>
<dbReference type="InterPro" id="IPR006143">
    <property type="entry name" value="RND_pump_MFP"/>
</dbReference>
<dbReference type="PANTHER" id="PTHR30097:SF4">
    <property type="entry name" value="SLR6042 PROTEIN"/>
    <property type="match status" value="1"/>
</dbReference>
<evidence type="ECO:0000259" key="4">
    <source>
        <dbReference type="Pfam" id="PF25954"/>
    </source>
</evidence>
<feature type="chain" id="PRO_5004796354" evidence="3">
    <location>
        <begin position="19"/>
        <end position="356"/>
    </location>
</feature>
<dbReference type="EMBL" id="AP012547">
    <property type="protein sequence ID" value="BAO31202.1"/>
    <property type="molecule type" value="Genomic_DNA"/>
</dbReference>
<dbReference type="RefSeq" id="WP_052473744.1">
    <property type="nucleotide sequence ID" value="NZ_AP012547.1"/>
</dbReference>
<keyword evidence="3" id="KW-0732">Signal</keyword>